<gene>
    <name evidence="1" type="ORF">RRF57_010070</name>
</gene>
<protein>
    <submittedName>
        <fullName evidence="1">Uncharacterized protein</fullName>
    </submittedName>
</protein>
<dbReference type="EMBL" id="JAWHQM010000040">
    <property type="protein sequence ID" value="KAK5634357.1"/>
    <property type="molecule type" value="Genomic_DNA"/>
</dbReference>
<evidence type="ECO:0000313" key="2">
    <source>
        <dbReference type="Proteomes" id="UP001305414"/>
    </source>
</evidence>
<organism evidence="1 2">
    <name type="scientific">Xylaria bambusicola</name>
    <dbReference type="NCBI Taxonomy" id="326684"/>
    <lineage>
        <taxon>Eukaryota</taxon>
        <taxon>Fungi</taxon>
        <taxon>Dikarya</taxon>
        <taxon>Ascomycota</taxon>
        <taxon>Pezizomycotina</taxon>
        <taxon>Sordariomycetes</taxon>
        <taxon>Xylariomycetidae</taxon>
        <taxon>Xylariales</taxon>
        <taxon>Xylariaceae</taxon>
        <taxon>Xylaria</taxon>
    </lineage>
</organism>
<keyword evidence="2" id="KW-1185">Reference proteome</keyword>
<name>A0AAN7Z9C1_9PEZI</name>
<proteinExistence type="predicted"/>
<evidence type="ECO:0000313" key="1">
    <source>
        <dbReference type="EMBL" id="KAK5634357.1"/>
    </source>
</evidence>
<sequence>MAYFLVIPIHGFIIDESGEDPWSLNCPFFGLTTFENLGDNLPSLAVNEIAAFKISQETPIGSRIVRKYKLTH</sequence>
<dbReference type="AlphaFoldDB" id="A0AAN7Z9C1"/>
<dbReference type="Proteomes" id="UP001305414">
    <property type="component" value="Unassembled WGS sequence"/>
</dbReference>
<reference evidence="1 2" key="1">
    <citation type="submission" date="2023-10" db="EMBL/GenBank/DDBJ databases">
        <title>Draft genome sequence of Xylaria bambusicola isolate GMP-LS, the root and basal stem rot pathogen of sugarcane in Indonesia.</title>
        <authorList>
            <person name="Selvaraj P."/>
            <person name="Muralishankar V."/>
            <person name="Muruganantham S."/>
            <person name="Sp S."/>
            <person name="Haryani S."/>
            <person name="Lau K.J.X."/>
            <person name="Naqvi N.I."/>
        </authorList>
    </citation>
    <scope>NUCLEOTIDE SEQUENCE [LARGE SCALE GENOMIC DNA]</scope>
    <source>
        <strain evidence="1">GMP-LS</strain>
    </source>
</reference>
<accession>A0AAN7Z9C1</accession>
<comment type="caution">
    <text evidence="1">The sequence shown here is derived from an EMBL/GenBank/DDBJ whole genome shotgun (WGS) entry which is preliminary data.</text>
</comment>